<feature type="compositionally biased region" description="Basic and acidic residues" evidence="1">
    <location>
        <begin position="69"/>
        <end position="92"/>
    </location>
</feature>
<keyword evidence="4" id="KW-1185">Reference proteome</keyword>
<dbReference type="RefSeq" id="WP_268062505.1">
    <property type="nucleotide sequence ID" value="NZ_JAPQFJ010000019.1"/>
</dbReference>
<comment type="caution">
    <text evidence="3">The sequence shown here is derived from an EMBL/GenBank/DDBJ whole genome shotgun (WGS) entry which is preliminary data.</text>
</comment>
<keyword evidence="2" id="KW-0812">Transmembrane</keyword>
<evidence type="ECO:0000256" key="1">
    <source>
        <dbReference type="SAM" id="MobiDB-lite"/>
    </source>
</evidence>
<gene>
    <name evidence="3" type="ORF">OW729_15725</name>
</gene>
<feature type="region of interest" description="Disordered" evidence="1">
    <location>
        <begin position="63"/>
        <end position="92"/>
    </location>
</feature>
<evidence type="ECO:0000313" key="3">
    <source>
        <dbReference type="EMBL" id="MCY6960069.1"/>
    </source>
</evidence>
<accession>A0ABT4DCM9</accession>
<dbReference type="EMBL" id="JAPQFJ010000019">
    <property type="protein sequence ID" value="MCY6960069.1"/>
    <property type="molecule type" value="Genomic_DNA"/>
</dbReference>
<dbReference type="Gene3D" id="1.20.5.340">
    <property type="match status" value="1"/>
</dbReference>
<sequence>MQNIRSSGRKKALYKKRILSLIITCTIIIVALFINFFNGPKIEEYKSQNNQLKTELQKLKEQNANLSEKNSKLNKDYSDVKAKSEEMTKVSK</sequence>
<proteinExistence type="predicted"/>
<reference evidence="3" key="1">
    <citation type="submission" date="2022-12" db="EMBL/GenBank/DDBJ databases">
        <title>Clostridium sp. nov., isolated from industrial wastewater.</title>
        <authorList>
            <person name="Jiayan W."/>
        </authorList>
    </citation>
    <scope>NUCLEOTIDE SEQUENCE</scope>
    <source>
        <strain evidence="3">ZC22-4</strain>
    </source>
</reference>
<evidence type="ECO:0000256" key="2">
    <source>
        <dbReference type="SAM" id="Phobius"/>
    </source>
</evidence>
<protein>
    <recommendedName>
        <fullName evidence="5">Septum formation initiator family protein</fullName>
    </recommendedName>
</protein>
<evidence type="ECO:0008006" key="5">
    <source>
        <dbReference type="Google" id="ProtNLM"/>
    </source>
</evidence>
<dbReference type="Proteomes" id="UP001144612">
    <property type="component" value="Unassembled WGS sequence"/>
</dbReference>
<evidence type="ECO:0000313" key="4">
    <source>
        <dbReference type="Proteomes" id="UP001144612"/>
    </source>
</evidence>
<keyword evidence="2" id="KW-0472">Membrane</keyword>
<feature type="transmembrane region" description="Helical" evidence="2">
    <location>
        <begin position="18"/>
        <end position="37"/>
    </location>
</feature>
<organism evidence="3 4">
    <name type="scientific">Clostridium brassicae</name>
    <dbReference type="NCBI Taxonomy" id="2999072"/>
    <lineage>
        <taxon>Bacteria</taxon>
        <taxon>Bacillati</taxon>
        <taxon>Bacillota</taxon>
        <taxon>Clostridia</taxon>
        <taxon>Eubacteriales</taxon>
        <taxon>Clostridiaceae</taxon>
        <taxon>Clostridium</taxon>
    </lineage>
</organism>
<name>A0ABT4DCM9_9CLOT</name>
<keyword evidence="2" id="KW-1133">Transmembrane helix</keyword>